<sequence length="333" mass="39172">MIFGGRRTNTDINPSPFVRCIPPWQIPCSISRTSCLHFLRLPSEIRRLVFYHYLLSLNLPDHFFHHLTFLGYWGSSSEPDSTQKDARGFDLGRKIKWEIECLFLINRQVHIEAEDVLYNSFIFYVHPRHQTRHFRQALYARKELGWKIPRAPRLPERVQNIQINLAFGQSISSLHWASQQGWRGSWLHLAAEFPHLRKVGLAVDYDPRNGDEALSKQLMDMVLCFMRIFQPTCIVQVRFAGVKYDSYARLSPASGPLYTDIIDEEKKLLQLRDESKLIWHKVARHFNDPRSELYSVAGLQARYQRLKLRQIQAAMEVGFFERMKEELTRSLLE</sequence>
<dbReference type="AlphaFoldDB" id="A0A194WU51"/>
<dbReference type="OrthoDB" id="5413827at2759"/>
<dbReference type="GeneID" id="28825485"/>
<dbReference type="Proteomes" id="UP000070700">
    <property type="component" value="Unassembled WGS sequence"/>
</dbReference>
<dbReference type="PANTHER" id="PTHR42085:SF2">
    <property type="entry name" value="F-BOX DOMAIN-CONTAINING PROTEIN"/>
    <property type="match status" value="1"/>
</dbReference>
<accession>A0A194WU51</accession>
<dbReference type="InterPro" id="IPR038883">
    <property type="entry name" value="AN11006-like"/>
</dbReference>
<keyword evidence="2" id="KW-1185">Reference proteome</keyword>
<evidence type="ECO:0000313" key="1">
    <source>
        <dbReference type="EMBL" id="KUJ11483.1"/>
    </source>
</evidence>
<gene>
    <name evidence="1" type="ORF">LY89DRAFT_688724</name>
</gene>
<organism evidence="1 2">
    <name type="scientific">Mollisia scopiformis</name>
    <name type="common">Conifer needle endophyte fungus</name>
    <name type="synonym">Phialocephala scopiformis</name>
    <dbReference type="NCBI Taxonomy" id="149040"/>
    <lineage>
        <taxon>Eukaryota</taxon>
        <taxon>Fungi</taxon>
        <taxon>Dikarya</taxon>
        <taxon>Ascomycota</taxon>
        <taxon>Pezizomycotina</taxon>
        <taxon>Leotiomycetes</taxon>
        <taxon>Helotiales</taxon>
        <taxon>Mollisiaceae</taxon>
        <taxon>Mollisia</taxon>
    </lineage>
</organism>
<dbReference type="InParanoid" id="A0A194WU51"/>
<dbReference type="RefSeq" id="XP_018065838.1">
    <property type="nucleotide sequence ID" value="XM_018215759.1"/>
</dbReference>
<reference evidence="1 2" key="1">
    <citation type="submission" date="2015-10" db="EMBL/GenBank/DDBJ databases">
        <title>Full genome of DAOMC 229536 Phialocephala scopiformis, a fungal endophyte of spruce producing the potent anti-insectan compound rugulosin.</title>
        <authorList>
            <consortium name="DOE Joint Genome Institute"/>
            <person name="Walker A.K."/>
            <person name="Frasz S.L."/>
            <person name="Seifert K.A."/>
            <person name="Miller J.D."/>
            <person name="Mondo S.J."/>
            <person name="Labutti K."/>
            <person name="Lipzen A."/>
            <person name="Dockter R."/>
            <person name="Kennedy M."/>
            <person name="Grigoriev I.V."/>
            <person name="Spatafora J.W."/>
        </authorList>
    </citation>
    <scope>NUCLEOTIDE SEQUENCE [LARGE SCALE GENOMIC DNA]</scope>
    <source>
        <strain evidence="1 2">CBS 120377</strain>
    </source>
</reference>
<proteinExistence type="predicted"/>
<dbReference type="EMBL" id="KQ947426">
    <property type="protein sequence ID" value="KUJ11483.1"/>
    <property type="molecule type" value="Genomic_DNA"/>
</dbReference>
<evidence type="ECO:0000313" key="2">
    <source>
        <dbReference type="Proteomes" id="UP000070700"/>
    </source>
</evidence>
<dbReference type="KEGG" id="psco:LY89DRAFT_688724"/>
<dbReference type="PANTHER" id="PTHR42085">
    <property type="entry name" value="F-BOX DOMAIN-CONTAINING PROTEIN"/>
    <property type="match status" value="1"/>
</dbReference>
<name>A0A194WU51_MOLSC</name>
<protein>
    <submittedName>
        <fullName evidence="1">Uncharacterized protein</fullName>
    </submittedName>
</protein>